<feature type="transmembrane region" description="Helical" evidence="1">
    <location>
        <begin position="76"/>
        <end position="96"/>
    </location>
</feature>
<feature type="domain" description="VanZ-like" evidence="2">
    <location>
        <begin position="18"/>
        <end position="152"/>
    </location>
</feature>
<proteinExistence type="predicted"/>
<reference evidence="3 4" key="1">
    <citation type="submission" date="2021-02" db="EMBL/GenBank/DDBJ databases">
        <title>Paenibacillus tianjinensis sp. nov.</title>
        <authorList>
            <person name="Liu H."/>
        </authorList>
    </citation>
    <scope>NUCLEOTIDE SEQUENCE [LARGE SCALE GENOMIC DNA]</scope>
    <source>
        <strain evidence="3 4">TB2019</strain>
    </source>
</reference>
<dbReference type="PANTHER" id="PTHR36834:SF2">
    <property type="entry name" value="MEMBRANE PROTEIN"/>
    <property type="match status" value="1"/>
</dbReference>
<accession>A0ABX7LHI7</accession>
<evidence type="ECO:0000313" key="4">
    <source>
        <dbReference type="Proteomes" id="UP000663452"/>
    </source>
</evidence>
<keyword evidence="4" id="KW-1185">Reference proteome</keyword>
<dbReference type="RefSeq" id="WP_206104381.1">
    <property type="nucleotide sequence ID" value="NZ_CP070969.1"/>
</dbReference>
<organism evidence="3 4">
    <name type="scientific">Paenibacillus tianjinensis</name>
    <dbReference type="NCBI Taxonomy" id="2810347"/>
    <lineage>
        <taxon>Bacteria</taxon>
        <taxon>Bacillati</taxon>
        <taxon>Bacillota</taxon>
        <taxon>Bacilli</taxon>
        <taxon>Bacillales</taxon>
        <taxon>Paenibacillaceae</taxon>
        <taxon>Paenibacillus</taxon>
    </lineage>
</organism>
<dbReference type="PANTHER" id="PTHR36834">
    <property type="entry name" value="MEMBRANE PROTEIN-RELATED"/>
    <property type="match status" value="1"/>
</dbReference>
<sequence>MKLLKFRHYGLQALYAGYIYILFKIILFKFSPIDFTFLWHQLQRSPDTIERQLRMGNLIPLATISNTFHHLTATTLLNFIGNIVLFLPFGLFTALLSPNRSLSLRGLVLRAFGLSALLECAQGLFSIGTFDVDDLILNTFGGMLGYGLFRLWKGIRKSPPVTEK</sequence>
<evidence type="ECO:0000256" key="1">
    <source>
        <dbReference type="SAM" id="Phobius"/>
    </source>
</evidence>
<feature type="transmembrane region" description="Helical" evidence="1">
    <location>
        <begin position="12"/>
        <end position="30"/>
    </location>
</feature>
<name>A0ABX7LHI7_9BACL</name>
<protein>
    <submittedName>
        <fullName evidence="3">VanZ family protein</fullName>
    </submittedName>
</protein>
<gene>
    <name evidence="3" type="ORF">JRJ22_10405</name>
</gene>
<evidence type="ECO:0000313" key="3">
    <source>
        <dbReference type="EMBL" id="QSF46931.1"/>
    </source>
</evidence>
<dbReference type="Pfam" id="PF04892">
    <property type="entry name" value="VanZ"/>
    <property type="match status" value="1"/>
</dbReference>
<dbReference type="InterPro" id="IPR053150">
    <property type="entry name" value="Teicoplanin_resist-assoc"/>
</dbReference>
<feature type="transmembrane region" description="Helical" evidence="1">
    <location>
        <begin position="108"/>
        <end position="129"/>
    </location>
</feature>
<evidence type="ECO:0000259" key="2">
    <source>
        <dbReference type="Pfam" id="PF04892"/>
    </source>
</evidence>
<dbReference type="Proteomes" id="UP000663452">
    <property type="component" value="Chromosome"/>
</dbReference>
<feature type="transmembrane region" description="Helical" evidence="1">
    <location>
        <begin position="135"/>
        <end position="152"/>
    </location>
</feature>
<dbReference type="EMBL" id="CP070969">
    <property type="protein sequence ID" value="QSF46931.1"/>
    <property type="molecule type" value="Genomic_DNA"/>
</dbReference>
<dbReference type="InterPro" id="IPR006976">
    <property type="entry name" value="VanZ-like"/>
</dbReference>
<keyword evidence="1" id="KW-1133">Transmembrane helix</keyword>
<keyword evidence="1" id="KW-0812">Transmembrane</keyword>
<keyword evidence="1" id="KW-0472">Membrane</keyword>